<dbReference type="AlphaFoldDB" id="A0A239M602"/>
<evidence type="ECO:0000256" key="2">
    <source>
        <dbReference type="ARBA" id="ARBA00022777"/>
    </source>
</evidence>
<evidence type="ECO:0000313" key="7">
    <source>
        <dbReference type="Proteomes" id="UP000198356"/>
    </source>
</evidence>
<dbReference type="Gene3D" id="2.130.10.10">
    <property type="entry name" value="YVTN repeat-like/Quinoprotein amine dehydrogenase"/>
    <property type="match status" value="3"/>
</dbReference>
<keyword evidence="3" id="KW-0902">Two-component regulatory system</keyword>
<name>A0A239M602_9BACT</name>
<evidence type="ECO:0000256" key="3">
    <source>
        <dbReference type="ARBA" id="ARBA00023012"/>
    </source>
</evidence>
<dbReference type="InterPro" id="IPR003594">
    <property type="entry name" value="HATPase_dom"/>
</dbReference>
<dbReference type="Pfam" id="PF07494">
    <property type="entry name" value="Reg_prop"/>
    <property type="match status" value="1"/>
</dbReference>
<protein>
    <submittedName>
        <fullName evidence="6">Two component regulator propeller</fullName>
    </submittedName>
</protein>
<dbReference type="SUPFAM" id="SSF63829">
    <property type="entry name" value="Calcium-dependent phosphotriesterase"/>
    <property type="match status" value="3"/>
</dbReference>
<gene>
    <name evidence="6" type="ORF">SAMN05421770_11033</name>
</gene>
<dbReference type="GO" id="GO:0016020">
    <property type="term" value="C:membrane"/>
    <property type="evidence" value="ECO:0007669"/>
    <property type="project" value="InterPro"/>
</dbReference>
<evidence type="ECO:0000256" key="1">
    <source>
        <dbReference type="ARBA" id="ARBA00022679"/>
    </source>
</evidence>
<dbReference type="PANTHER" id="PTHR24421">
    <property type="entry name" value="NITRATE/NITRITE SENSOR PROTEIN NARX-RELATED"/>
    <property type="match status" value="1"/>
</dbReference>
<evidence type="ECO:0000313" key="6">
    <source>
        <dbReference type="EMBL" id="SNT38145.1"/>
    </source>
</evidence>
<dbReference type="Proteomes" id="UP000198356">
    <property type="component" value="Unassembled WGS sequence"/>
</dbReference>
<proteinExistence type="predicted"/>
<keyword evidence="7" id="KW-1185">Reference proteome</keyword>
<feature type="domain" description="Histidine kinase/HSP90-like ATPase" evidence="5">
    <location>
        <begin position="902"/>
        <end position="998"/>
    </location>
</feature>
<keyword evidence="4" id="KW-1133">Transmembrane helix</keyword>
<dbReference type="CDD" id="cd16917">
    <property type="entry name" value="HATPase_UhpB-NarQ-NarX-like"/>
    <property type="match status" value="1"/>
</dbReference>
<dbReference type="Pfam" id="PF07730">
    <property type="entry name" value="HisKA_3"/>
    <property type="match status" value="1"/>
</dbReference>
<keyword evidence="4" id="KW-0472">Membrane</keyword>
<sequence length="1007" mass="108874">MIYFAPVSFFRRWLVCIVVLLGVAPALPAQGGLEWMTSRAWRIQDGLPDQVIQAIVQTPDHYLWIGTKLGLVRFDGYHFLDYGADLAPVLHDFGVDCILVARDGTLWLGTQGGGVVHLAGGTARTYGTAAGVENGLVRALYQDETGRIWAGADRGLYRLDSALPNDHFIRMDDPIATPDVGVHTLVGDGHRGVWAGGTRLLHFHAAAGSGKMPWEMLQLPPQPASIRIWSLALAEDGGLWIGTLGGLYRVPAGASVGGAVKESRIPGSILSLYRDRHHRLWVGTLGEGLYLLGPDGSVAHASAPAQLGSNAVLTMVEDLGRDLWVGTQSGLNRFSVTGMQLTRIPGTIDSEFGSVSVDTDGSVWVCSRQLMHIENGVAKLVALPMLDGITVRSVMRERSGAFWVGTLGNGAYRIAKGLTGHTDHYAAAIGTNYIRGFLETPEDGVWIASDGGLANWKNGVVTSYQESPNAPHAAVNAMASGAPGELWVGTFHGVSLWRRGQFVDSPASAALGSHMVWALHVDDGGALWIGTEGGLYRWQHNKMQHLPVDADMGSPAILSILEDSRHRIWLGGPTTVLRTKRGALVSLGQGKAFEPEIFPVSRETGAELSGGAASTATLDGADGAWFASNEGPLHIESEKVRQDGAPPPVMLGQVSVDGQRVAVDGKLVLQPSVKTLQIDATPIALGSRPGLQLRRKLIGFDTEWSSVDPLQPATYTNLPPGSYIYRVEASWKGFPGITRLELPIVQRTHLYRQPVFLIVCVAVVLLLIWLVHWLRVQQVTLRFRLIAEERNRVAREMHDTVVQSCIGVSSLLEAIAIRQTFSTTATPVSTAAKQEHDLLNTAREQIAITIIEAREAIWNLRHPQNDGGLAHALRSMLDRMTAIQNTVVEFTSEGEPTPLDDEPVHELLMTAREALHNAIVHAAPSRIDILLQYEPGRLTIRICDDGVGFDPATAGRGRGGHYGLLGMHERMERIGGSCTIESVPGSGAEVILEMPLGRAVRTLQETR</sequence>
<dbReference type="InterPro" id="IPR011712">
    <property type="entry name" value="Sig_transdc_His_kin_sub3_dim/P"/>
</dbReference>
<dbReference type="PANTHER" id="PTHR24421:SF62">
    <property type="entry name" value="SENSORY TRANSDUCTION HISTIDINE KINASE"/>
    <property type="match status" value="1"/>
</dbReference>
<dbReference type="InterPro" id="IPR050482">
    <property type="entry name" value="Sensor_HK_TwoCompSys"/>
</dbReference>
<dbReference type="InterPro" id="IPR011110">
    <property type="entry name" value="Reg_prop"/>
</dbReference>
<evidence type="ECO:0000256" key="4">
    <source>
        <dbReference type="SAM" id="Phobius"/>
    </source>
</evidence>
<dbReference type="EMBL" id="FZOU01000010">
    <property type="protein sequence ID" value="SNT38145.1"/>
    <property type="molecule type" value="Genomic_DNA"/>
</dbReference>
<feature type="transmembrane region" description="Helical" evidence="4">
    <location>
        <begin position="755"/>
        <end position="774"/>
    </location>
</feature>
<dbReference type="SMART" id="SM00387">
    <property type="entry name" value="HATPase_c"/>
    <property type="match status" value="1"/>
</dbReference>
<accession>A0A239M602</accession>
<dbReference type="Gene3D" id="3.30.565.10">
    <property type="entry name" value="Histidine kinase-like ATPase, C-terminal domain"/>
    <property type="match status" value="1"/>
</dbReference>
<dbReference type="Gene3D" id="2.60.40.10">
    <property type="entry name" value="Immunoglobulins"/>
    <property type="match status" value="1"/>
</dbReference>
<keyword evidence="1" id="KW-0808">Transferase</keyword>
<keyword evidence="4" id="KW-0812">Transmembrane</keyword>
<dbReference type="GO" id="GO:0046983">
    <property type="term" value="F:protein dimerization activity"/>
    <property type="evidence" value="ECO:0007669"/>
    <property type="project" value="InterPro"/>
</dbReference>
<dbReference type="InterPro" id="IPR015943">
    <property type="entry name" value="WD40/YVTN_repeat-like_dom_sf"/>
</dbReference>
<dbReference type="SUPFAM" id="SSF55874">
    <property type="entry name" value="ATPase domain of HSP90 chaperone/DNA topoisomerase II/histidine kinase"/>
    <property type="match status" value="1"/>
</dbReference>
<dbReference type="InterPro" id="IPR013783">
    <property type="entry name" value="Ig-like_fold"/>
</dbReference>
<keyword evidence="2" id="KW-0418">Kinase</keyword>
<reference evidence="6 7" key="1">
    <citation type="submission" date="2017-06" db="EMBL/GenBank/DDBJ databases">
        <authorList>
            <person name="Kim H.J."/>
            <person name="Triplett B.A."/>
        </authorList>
    </citation>
    <scope>NUCLEOTIDE SEQUENCE [LARGE SCALE GENOMIC DNA]</scope>
    <source>
        <strain evidence="6 7">DSM 18704</strain>
    </source>
</reference>
<dbReference type="InterPro" id="IPR036890">
    <property type="entry name" value="HATPase_C_sf"/>
</dbReference>
<evidence type="ECO:0000259" key="5">
    <source>
        <dbReference type="SMART" id="SM00387"/>
    </source>
</evidence>
<dbReference type="Pfam" id="PF02518">
    <property type="entry name" value="HATPase_c"/>
    <property type="match status" value="1"/>
</dbReference>
<dbReference type="GO" id="GO:0000155">
    <property type="term" value="F:phosphorelay sensor kinase activity"/>
    <property type="evidence" value="ECO:0007669"/>
    <property type="project" value="InterPro"/>
</dbReference>
<dbReference type="Gene3D" id="1.20.5.1930">
    <property type="match status" value="1"/>
</dbReference>
<organism evidence="6 7">
    <name type="scientific">Granulicella rosea</name>
    <dbReference type="NCBI Taxonomy" id="474952"/>
    <lineage>
        <taxon>Bacteria</taxon>
        <taxon>Pseudomonadati</taxon>
        <taxon>Acidobacteriota</taxon>
        <taxon>Terriglobia</taxon>
        <taxon>Terriglobales</taxon>
        <taxon>Acidobacteriaceae</taxon>
        <taxon>Granulicella</taxon>
    </lineage>
</organism>